<feature type="region of interest" description="Disordered" evidence="1">
    <location>
        <begin position="38"/>
        <end position="64"/>
    </location>
</feature>
<organism evidence="2">
    <name type="scientific">Tanacetum cinerariifolium</name>
    <name type="common">Dalmatian daisy</name>
    <name type="synonym">Chrysanthemum cinerariifolium</name>
    <dbReference type="NCBI Taxonomy" id="118510"/>
    <lineage>
        <taxon>Eukaryota</taxon>
        <taxon>Viridiplantae</taxon>
        <taxon>Streptophyta</taxon>
        <taxon>Embryophyta</taxon>
        <taxon>Tracheophyta</taxon>
        <taxon>Spermatophyta</taxon>
        <taxon>Magnoliopsida</taxon>
        <taxon>eudicotyledons</taxon>
        <taxon>Gunneridae</taxon>
        <taxon>Pentapetalae</taxon>
        <taxon>asterids</taxon>
        <taxon>campanulids</taxon>
        <taxon>Asterales</taxon>
        <taxon>Asteraceae</taxon>
        <taxon>Asteroideae</taxon>
        <taxon>Anthemideae</taxon>
        <taxon>Anthemidinae</taxon>
        <taxon>Tanacetum</taxon>
    </lineage>
</organism>
<reference evidence="2" key="1">
    <citation type="journal article" date="2019" name="Sci. Rep.">
        <title>Draft genome of Tanacetum cinerariifolium, the natural source of mosquito coil.</title>
        <authorList>
            <person name="Yamashiro T."/>
            <person name="Shiraishi A."/>
            <person name="Satake H."/>
            <person name="Nakayama K."/>
        </authorList>
    </citation>
    <scope>NUCLEOTIDE SEQUENCE</scope>
</reference>
<evidence type="ECO:0000256" key="1">
    <source>
        <dbReference type="SAM" id="MobiDB-lite"/>
    </source>
</evidence>
<evidence type="ECO:0008006" key="3">
    <source>
        <dbReference type="Google" id="ProtNLM"/>
    </source>
</evidence>
<comment type="caution">
    <text evidence="2">The sequence shown here is derived from an EMBL/GenBank/DDBJ whole genome shotgun (WGS) entry which is preliminary data.</text>
</comment>
<protein>
    <recommendedName>
        <fullName evidence="3">Reverse transcriptase domain-containing protein</fullName>
    </recommendedName>
</protein>
<proteinExistence type="predicted"/>
<gene>
    <name evidence="2" type="ORF">Tci_505713</name>
</gene>
<name>A0A699IAH6_TANCI</name>
<dbReference type="AlphaFoldDB" id="A0A699IAH6"/>
<dbReference type="EMBL" id="BKCJ010266954">
    <property type="protein sequence ID" value="GEZ33740.1"/>
    <property type="molecule type" value="Genomic_DNA"/>
</dbReference>
<evidence type="ECO:0000313" key="2">
    <source>
        <dbReference type="EMBL" id="GEZ33740.1"/>
    </source>
</evidence>
<dbReference type="PANTHER" id="PTHR33067">
    <property type="entry name" value="RNA-DIRECTED DNA POLYMERASE-RELATED"/>
    <property type="match status" value="1"/>
</dbReference>
<feature type="compositionally biased region" description="Basic and acidic residues" evidence="1">
    <location>
        <begin position="50"/>
        <end position="60"/>
    </location>
</feature>
<accession>A0A699IAH6</accession>
<sequence length="304" mass="34181">MQKVLMKRLQGVFLSNTVPNLQEDLKVITTRSGVTLARPLVPPPPLSSSKEVKQESERTTDQVLTKSTISVPPLVVQPFPASTSSELPHAPVSSPVVPEQNLHQPPIPYPLSFAEALAHMPKFAKMVKDLLTNKKKLLELANNPLNENCSAVDLKKLPKNLKTLGVDYDVDPRVPLILGRPFLRTTHAIFDVHGKELTLRDDDEKLVFNVEMEIDIFLASDDSMSPLIDDGAFDMEGDIRLIETLLNNDISNDFPLPIHVFEINETEKIKNLIDDPPDLKLKDLPPYLDYAFFRGNFQVTRHNR</sequence>